<name>A0A147BJ86_IXORI</name>
<feature type="compositionally biased region" description="Polar residues" evidence="1">
    <location>
        <begin position="24"/>
        <end position="35"/>
    </location>
</feature>
<dbReference type="EMBL" id="GEGO01004555">
    <property type="protein sequence ID" value="JAR90849.1"/>
    <property type="molecule type" value="Transcribed_RNA"/>
</dbReference>
<dbReference type="AlphaFoldDB" id="A0A147BJ86"/>
<evidence type="ECO:0000256" key="1">
    <source>
        <dbReference type="SAM" id="MobiDB-lite"/>
    </source>
</evidence>
<protein>
    <submittedName>
        <fullName evidence="2">Uncharacterized protein</fullName>
    </submittedName>
</protein>
<proteinExistence type="predicted"/>
<feature type="region of interest" description="Disordered" evidence="1">
    <location>
        <begin position="1"/>
        <end position="35"/>
    </location>
</feature>
<accession>A0A147BJ86</accession>
<feature type="non-terminal residue" evidence="2">
    <location>
        <position position="1"/>
    </location>
</feature>
<organism evidence="2">
    <name type="scientific">Ixodes ricinus</name>
    <name type="common">Common tick</name>
    <name type="synonym">Acarus ricinus</name>
    <dbReference type="NCBI Taxonomy" id="34613"/>
    <lineage>
        <taxon>Eukaryota</taxon>
        <taxon>Metazoa</taxon>
        <taxon>Ecdysozoa</taxon>
        <taxon>Arthropoda</taxon>
        <taxon>Chelicerata</taxon>
        <taxon>Arachnida</taxon>
        <taxon>Acari</taxon>
        <taxon>Parasitiformes</taxon>
        <taxon>Ixodida</taxon>
        <taxon>Ixodoidea</taxon>
        <taxon>Ixodidae</taxon>
        <taxon>Ixodinae</taxon>
        <taxon>Ixodes</taxon>
    </lineage>
</organism>
<evidence type="ECO:0000313" key="2">
    <source>
        <dbReference type="EMBL" id="JAR90849.1"/>
    </source>
</evidence>
<sequence>PSHSSSPTLPTSPPHSTPDHIISPLTNQRRTPHSSPTYQLISVQPRGHSFIPASQKAEHPDKECFTIKIYLKTTQSIQYVHKPI</sequence>
<reference evidence="2" key="1">
    <citation type="journal article" date="2018" name="PLoS Negl. Trop. Dis.">
        <title>Sialome diversity of ticks revealed by RNAseq of single tick salivary glands.</title>
        <authorList>
            <person name="Perner J."/>
            <person name="Kropackova S."/>
            <person name="Kopacek P."/>
            <person name="Ribeiro J.M."/>
        </authorList>
    </citation>
    <scope>NUCLEOTIDE SEQUENCE</scope>
    <source>
        <strain evidence="2">Siblings of single egg batch collected in Ceske Budejovice</strain>
        <tissue evidence="2">Salivary glands</tissue>
    </source>
</reference>